<protein>
    <submittedName>
        <fullName evidence="5">DnaD domain protein</fullName>
    </submittedName>
</protein>
<dbReference type="InterPro" id="IPR058660">
    <property type="entry name" value="WHD_DnaB"/>
</dbReference>
<organism evidence="5 6">
    <name type="scientific">Granulicatella seriolae</name>
    <dbReference type="NCBI Taxonomy" id="2967226"/>
    <lineage>
        <taxon>Bacteria</taxon>
        <taxon>Bacillati</taxon>
        <taxon>Bacillota</taxon>
        <taxon>Bacilli</taxon>
        <taxon>Lactobacillales</taxon>
        <taxon>Carnobacteriaceae</taxon>
        <taxon>Granulicatella</taxon>
    </lineage>
</organism>
<dbReference type="Proteomes" id="UP001059480">
    <property type="component" value="Unassembled WGS sequence"/>
</dbReference>
<proteinExistence type="inferred from homology"/>
<dbReference type="Pfam" id="PF25888">
    <property type="entry name" value="WHD_DnaB"/>
    <property type="match status" value="1"/>
</dbReference>
<reference evidence="5" key="1">
    <citation type="submission" date="2022-07" db="EMBL/GenBank/DDBJ databases">
        <authorList>
            <person name="Jung M.-Y."/>
            <person name="Lee M."/>
        </authorList>
    </citation>
    <scope>NUCLEOTIDE SEQUENCE</scope>
    <source>
        <strain evidence="5">S8</strain>
    </source>
</reference>
<gene>
    <name evidence="5" type="ORF">NPA36_05665</name>
</gene>
<feature type="region of interest" description="Disordered" evidence="2">
    <location>
        <begin position="426"/>
        <end position="452"/>
    </location>
</feature>
<feature type="domain" description="DnaB/C C-terminal" evidence="3">
    <location>
        <begin position="347"/>
        <end position="421"/>
    </location>
</feature>
<evidence type="ECO:0000256" key="1">
    <source>
        <dbReference type="ARBA" id="ARBA00093462"/>
    </source>
</evidence>
<reference evidence="5" key="2">
    <citation type="journal article" date="2023" name="Curr. Microbiol.">
        <title>Granulicatella seriolae sp. nov., a Novel Facultative Anaerobe Isolated from Yellowtail Marine Fish.</title>
        <authorList>
            <person name="Lee M."/>
            <person name="Choi Y.J."/>
            <person name="Farooq A."/>
            <person name="Jeong J.B."/>
            <person name="Jung M.Y."/>
        </authorList>
    </citation>
    <scope>NUCLEOTIDE SEQUENCE</scope>
    <source>
        <strain evidence="5">S8</strain>
    </source>
</reference>
<evidence type="ECO:0000313" key="5">
    <source>
        <dbReference type="EMBL" id="MCQ9210033.1"/>
    </source>
</evidence>
<dbReference type="Pfam" id="PF07261">
    <property type="entry name" value="DnaB_2"/>
    <property type="match status" value="1"/>
</dbReference>
<dbReference type="EMBL" id="JANHNZ010000004">
    <property type="protein sequence ID" value="MCQ9210033.1"/>
    <property type="molecule type" value="Genomic_DNA"/>
</dbReference>
<keyword evidence="6" id="KW-1185">Reference proteome</keyword>
<feature type="compositionally biased region" description="Basic and acidic residues" evidence="2">
    <location>
        <begin position="466"/>
        <end position="494"/>
    </location>
</feature>
<comment type="similarity">
    <text evidence="1">Belongs to the DnaB/DnaD family.</text>
</comment>
<dbReference type="RefSeq" id="WP_256945149.1">
    <property type="nucleotide sequence ID" value="NZ_JANHNZ010000004.1"/>
</dbReference>
<sequence>MEFNWSTLKPRDQIQVWQPSWISNLHLQSLVQLYQPFIGGTATNLYLSLFYEISPQTFHSDSFALMDLLATLDVGIKEFYQARTRLEGIGLLKTFASTKVEDYASYRLELLAPLSPNLFFKDPLMATLLMDRVNRTRFMQLQRRFAYLKPVDEKEAPVDITKPFEEVYQAPFNVSSYSQKMDSSNQVMVSGKETTIPIGDNANFDWDYLKSLLSSRFVPQDALTEQVKVTIRTLHSYYGLSEQDLVPYIVHATDTVQREINLTVLKNSVVESMQEMQKKQVKLGKEREKHQEEIQAKNFNEAETLRATVANKPTKDGIHLDSTKAQTSVEERLIEAAEKFNPYQFTSDIKEQKGGFVANHEQRTIRDLLEISKLPAPVVNILVYYLLVMQNNANITKNLADTIANDWAQKKIVTAQDAIASLKMRESVQHKEKEQRMKQTAGYQKGTYSNQRKPVRVEVVPEWAKSENKTVEKPLDDAEYKRMQERIQRLKTGRETSGND</sequence>
<reference evidence="5" key="3">
    <citation type="journal article" date="2023" name="Microbiol. Resour. Announc.">
        <title>Draft Genome Sequence of Granulicatella sp. Strain S8, Isolated from a Marine Fish, Seriola quinqueradiata.</title>
        <authorList>
            <person name="Lee M."/>
            <person name="Farooq A."/>
            <person name="Jeong J.B."/>
            <person name="Jung M.Y."/>
        </authorList>
    </citation>
    <scope>NUCLEOTIDE SEQUENCE</scope>
    <source>
        <strain evidence="5">S8</strain>
    </source>
</reference>
<feature type="region of interest" description="Disordered" evidence="2">
    <location>
        <begin position="466"/>
        <end position="500"/>
    </location>
</feature>
<dbReference type="InterPro" id="IPR006343">
    <property type="entry name" value="DnaB/C_C"/>
</dbReference>
<evidence type="ECO:0000256" key="2">
    <source>
        <dbReference type="SAM" id="MobiDB-lite"/>
    </source>
</evidence>
<evidence type="ECO:0000259" key="3">
    <source>
        <dbReference type="Pfam" id="PF07261"/>
    </source>
</evidence>
<feature type="domain" description="Replicative helicase loading/DNA remodeling protein DnaB N-terminal winged helix" evidence="4">
    <location>
        <begin position="9"/>
        <end position="268"/>
    </location>
</feature>
<comment type="caution">
    <text evidence="5">The sequence shown here is derived from an EMBL/GenBank/DDBJ whole genome shotgun (WGS) entry which is preliminary data.</text>
</comment>
<evidence type="ECO:0000313" key="6">
    <source>
        <dbReference type="Proteomes" id="UP001059480"/>
    </source>
</evidence>
<name>A0ABT1WPE6_9LACT</name>
<evidence type="ECO:0000259" key="4">
    <source>
        <dbReference type="Pfam" id="PF25888"/>
    </source>
</evidence>
<accession>A0ABT1WPE6</accession>
<feature type="compositionally biased region" description="Basic and acidic residues" evidence="2">
    <location>
        <begin position="426"/>
        <end position="437"/>
    </location>
</feature>